<keyword evidence="4" id="KW-1185">Reference proteome</keyword>
<feature type="compositionally biased region" description="Polar residues" evidence="2">
    <location>
        <begin position="831"/>
        <end position="841"/>
    </location>
</feature>
<evidence type="ECO:0000256" key="2">
    <source>
        <dbReference type="SAM" id="MobiDB-lite"/>
    </source>
</evidence>
<dbReference type="EMBL" id="BAAFJT010000005">
    <property type="protein sequence ID" value="GAB0191003.1"/>
    <property type="molecule type" value="Genomic_DNA"/>
</dbReference>
<dbReference type="InterPro" id="IPR043502">
    <property type="entry name" value="DNA/RNA_pol_sf"/>
</dbReference>
<evidence type="ECO:0000313" key="3">
    <source>
        <dbReference type="EMBL" id="GAB0191003.1"/>
    </source>
</evidence>
<feature type="compositionally biased region" description="Low complexity" evidence="2">
    <location>
        <begin position="735"/>
        <end position="754"/>
    </location>
</feature>
<feature type="region of interest" description="Disordered" evidence="2">
    <location>
        <begin position="1"/>
        <end position="46"/>
    </location>
</feature>
<sequence>MLSIRKSKQSLNKEKGKEGTGTWKGKRLSLRFSKSSEGNKTTVSNGTDEIGEKIEAELIQGKPLSGPDNIHPRVLRELDDVITRLLSTDFEKSWRLGDIPEDWKKANVTPIYKKGLKEDPGNYRPISLTSVPWKVMEQILLGAITSQMKHVIGKSQHGFTKGKLCLTNFDIAFYDKAICSVDVDIFYLDFSKAFDAFSHSLLLEKLMHYGLDKWSVCLMPSITVGSPVQSIWYDAGDVMEINDLIQKRQLLEAFACIKYLEDETIAERDAEKYKDNLQELVRKSKDVDLLYNSIANTIQSIVVGTLEHPTVEGTMLTSLATLIAREEAAHPNTGNAAGPGSDLLGTPRKWREEWREAINESARKRVLRVPMASKEEESSWLDLHLGFLQKHLTEDLLKIKLSVKKCYPEDYQVCDTYVEAFHKAIASHLQDISQRPLEFNELYTLLDWVANTYHSELFLGHPDLKPEVKTENLSLLLTPADWDKLKNDYITSAKGKIKSYFGNILRLEVTEKWEKEVHPEVKENLYHSSLSFDIQTVFNELGQSVGGSVAPGKLDHYLLGWRFGEEFVAWSTAQDSPIFAPYFAAYINSFHDLVLGLETVFKVKTEELQKILATLKENLRKIFLNKLRIKTQELLHHVHKYMVREYIMQVIKSRRKMNRETRQQVSKKMNQEARILNNTLIDQGSDSDWLLPAIHHIANIIGEKKKDNIKEYIKELCQDYPDISRAAPGLRTQRRQPSAAAQPARRPASPPGSRSRARRKMMKMLPFFQSGLLGMRNGSEGCIDANRQLENPSASVAELVPACPEPSGDEIWSRDQEKMSERPEAACRPSRASSITSNGSCASAGDSPEKGKKGIKGILTNALKKMKKIKPPSVKQVMDLLEEHKLCDAAQYLIVLEKSLSSRSEEGLNISQQDVESVYEVLKHKVFSILKDSIVLAKTNPELLQQAVEALKEQEKEDQNYVLENPPDQNMQFRPRKWKELWTATVKESVETRMKDTSRTPRTENLSTVGQNLLHMGKTMKEDLTVVVKYIRQLYPAEFNVFSTYAELYHNYFASQAKKNAESHLEDKDVYLLLSWVHNIYPKDMRKDHVLAEELEKLKLGSLLPSSLSQELEKKYLDSEEATIKNSLSKCLDKEIQRWKEDKEPEKLNGHFQSELLAIFVIQSIYSGQKRAKDISAAVGEELSHRLSKELPAFLKSYKDAFEDFKEKSKKHRYYKPILIANINNCWNFRDYTEKNMAEKGDNTASILSTLSDIENSGFDVLLQQLFVQLKPIYKKFTENKWDSSNEIMNEIIKTTSKHIADFRTLKDPFYHAIIEKIHTHLVKEYIVRLLKRKVSLKTPGQQQNLAQNISKNAADLEAFCTSNGSQATWLNSALPKLAEIIRLQDLGAIKIEVATLATTYPDIRKRHLEAFLYIKANLSRGELKSILGYLADSTASMLPGAPLFSNINVS</sequence>
<dbReference type="SUPFAM" id="SSF56672">
    <property type="entry name" value="DNA/RNA polymerases"/>
    <property type="match status" value="1"/>
</dbReference>
<reference evidence="3 4" key="1">
    <citation type="submission" date="2024-06" db="EMBL/GenBank/DDBJ databases">
        <title>The draft genome of Grus japonensis, version 3.</title>
        <authorList>
            <person name="Nabeshima K."/>
            <person name="Suzuki S."/>
            <person name="Onuma M."/>
        </authorList>
    </citation>
    <scope>NUCLEOTIDE SEQUENCE [LARGE SCALE GENOMIC DNA]</scope>
    <source>
        <strain evidence="3 4">451A</strain>
    </source>
</reference>
<dbReference type="PANTHER" id="PTHR21292">
    <property type="entry name" value="EXOCYST COMPLEX COMPONENT SEC6-RELATED"/>
    <property type="match status" value="1"/>
</dbReference>
<proteinExistence type="inferred from homology"/>
<comment type="caution">
    <text evidence="3">The sequence shown here is derived from an EMBL/GenBank/DDBJ whole genome shotgun (WGS) entry which is preliminary data.</text>
</comment>
<dbReference type="Gene3D" id="1.10.357.70">
    <property type="entry name" value="Exocyst complex component Sec6, C-terminal domain"/>
    <property type="match status" value="2"/>
</dbReference>
<gene>
    <name evidence="3" type="ORF">GRJ2_001565600</name>
</gene>
<organism evidence="3 4">
    <name type="scientific">Grus japonensis</name>
    <name type="common">Japanese crane</name>
    <name type="synonym">Red-crowned crane</name>
    <dbReference type="NCBI Taxonomy" id="30415"/>
    <lineage>
        <taxon>Eukaryota</taxon>
        <taxon>Metazoa</taxon>
        <taxon>Chordata</taxon>
        <taxon>Craniata</taxon>
        <taxon>Vertebrata</taxon>
        <taxon>Euteleostomi</taxon>
        <taxon>Archelosauria</taxon>
        <taxon>Archosauria</taxon>
        <taxon>Dinosauria</taxon>
        <taxon>Saurischia</taxon>
        <taxon>Theropoda</taxon>
        <taxon>Coelurosauria</taxon>
        <taxon>Aves</taxon>
        <taxon>Neognathae</taxon>
        <taxon>Neoaves</taxon>
        <taxon>Gruiformes</taxon>
        <taxon>Gruidae</taxon>
        <taxon>Grus</taxon>
    </lineage>
</organism>
<dbReference type="Gene3D" id="1.10.357.50">
    <property type="match status" value="1"/>
</dbReference>
<feature type="region of interest" description="Disordered" evidence="2">
    <location>
        <begin position="726"/>
        <end position="757"/>
    </location>
</feature>
<dbReference type="Proteomes" id="UP001623348">
    <property type="component" value="Unassembled WGS sequence"/>
</dbReference>
<dbReference type="InterPro" id="IPR010326">
    <property type="entry name" value="EXOC3/Sec6"/>
</dbReference>
<dbReference type="InterPro" id="IPR042532">
    <property type="entry name" value="EXOC3/Sec6_C"/>
</dbReference>
<dbReference type="PANTHER" id="PTHR21292:SF4">
    <property type="entry name" value="TUMOR NECROSIS FACTOR ALPHA-INDUCED PROTEIN 2"/>
    <property type="match status" value="1"/>
</dbReference>
<evidence type="ECO:0000256" key="1">
    <source>
        <dbReference type="ARBA" id="ARBA00009447"/>
    </source>
</evidence>
<comment type="similarity">
    <text evidence="1">Belongs to the SEC6 family.</text>
</comment>
<accession>A0ABC9WZX9</accession>
<feature type="compositionally biased region" description="Polar residues" evidence="2">
    <location>
        <begin position="32"/>
        <end position="46"/>
    </location>
</feature>
<protein>
    <submittedName>
        <fullName evidence="3">Tumor necrosis factor alpha-induced protein 2</fullName>
    </submittedName>
</protein>
<evidence type="ECO:0000313" key="4">
    <source>
        <dbReference type="Proteomes" id="UP001623348"/>
    </source>
</evidence>
<name>A0ABC9WZX9_GRUJA</name>
<dbReference type="Pfam" id="PF06046">
    <property type="entry name" value="Sec6"/>
    <property type="match status" value="3"/>
</dbReference>
<feature type="region of interest" description="Disordered" evidence="2">
    <location>
        <begin position="821"/>
        <end position="853"/>
    </location>
</feature>